<organism evidence="2 3">
    <name type="scientific">Alicycliphilus denitrificans</name>
    <dbReference type="NCBI Taxonomy" id="179636"/>
    <lineage>
        <taxon>Bacteria</taxon>
        <taxon>Pseudomonadati</taxon>
        <taxon>Pseudomonadota</taxon>
        <taxon>Betaproteobacteria</taxon>
        <taxon>Burkholderiales</taxon>
        <taxon>Comamonadaceae</taxon>
        <taxon>Alicycliphilus</taxon>
    </lineage>
</organism>
<dbReference type="Gene3D" id="3.40.50.1820">
    <property type="entry name" value="alpha/beta hydrolase"/>
    <property type="match status" value="1"/>
</dbReference>
<evidence type="ECO:0000256" key="1">
    <source>
        <dbReference type="ARBA" id="ARBA00022801"/>
    </source>
</evidence>
<name>A0A420KDK6_9BURK</name>
<evidence type="ECO:0000313" key="3">
    <source>
        <dbReference type="Proteomes" id="UP000216225"/>
    </source>
</evidence>
<evidence type="ECO:0000313" key="2">
    <source>
        <dbReference type="EMBL" id="RKJ97287.1"/>
    </source>
</evidence>
<sequence>MTSPHEQLVRIPVDQAHVEGLLALPAAPIGVVLFAHGSGSSRHSPRNNYVAGVLHAHGVGTLLLDLLTPEEDRDYRARFDIALLTQRLRAAARWLGRQPLTRALPMGYFGASTGAAAALMAAAAQGSDIRAVVSRGGRPDLAGPEALARVACPTLLLVGGRDEEVLELNRQAASLMRCPHRLSVVPGATHLFEEPGTLEAAARQAADWFEKYLPRA</sequence>
<proteinExistence type="predicted"/>
<gene>
    <name evidence="2" type="ORF">CE154_015035</name>
</gene>
<keyword evidence="1 2" id="KW-0378">Hydrolase</keyword>
<dbReference type="Proteomes" id="UP000216225">
    <property type="component" value="Unassembled WGS sequence"/>
</dbReference>
<dbReference type="PANTHER" id="PTHR22946:SF9">
    <property type="entry name" value="POLYKETIDE TRANSFERASE AF380"/>
    <property type="match status" value="1"/>
</dbReference>
<dbReference type="SUPFAM" id="SSF53474">
    <property type="entry name" value="alpha/beta-Hydrolases"/>
    <property type="match status" value="1"/>
</dbReference>
<accession>A0A420KDK6</accession>
<dbReference type="AlphaFoldDB" id="A0A420KDK6"/>
<dbReference type="RefSeq" id="WP_094438781.1">
    <property type="nucleotide sequence ID" value="NZ_NKDB02000002.1"/>
</dbReference>
<dbReference type="EMBL" id="NKDB02000002">
    <property type="protein sequence ID" value="RKJ97287.1"/>
    <property type="molecule type" value="Genomic_DNA"/>
</dbReference>
<reference evidence="2 3" key="1">
    <citation type="submission" date="2018-09" db="EMBL/GenBank/DDBJ databases">
        <title>Genome comparison of Alicycliphilus sp. BQ1, a polyurethanolytic bacterium, with its closest phylogenetic relatives Alicycliphilus denitrificans BC and K601, unable to attack polyurethane.</title>
        <authorList>
            <person name="Loza-Tavera H."/>
            <person name="Lozano L."/>
            <person name="Cevallos M."/>
            <person name="Maya-Lucas O."/>
            <person name="Garcia-Mena J."/>
            <person name="Hernandez J."/>
        </authorList>
    </citation>
    <scope>NUCLEOTIDE SEQUENCE [LARGE SCALE GENOMIC DNA]</scope>
    <source>
        <strain evidence="2 3">BQ1</strain>
    </source>
</reference>
<comment type="caution">
    <text evidence="2">The sequence shown here is derived from an EMBL/GenBank/DDBJ whole genome shotgun (WGS) entry which is preliminary data.</text>
</comment>
<dbReference type="GO" id="GO:0052689">
    <property type="term" value="F:carboxylic ester hydrolase activity"/>
    <property type="evidence" value="ECO:0007669"/>
    <property type="project" value="UniProtKB-ARBA"/>
</dbReference>
<dbReference type="InterPro" id="IPR050261">
    <property type="entry name" value="FrsA_esterase"/>
</dbReference>
<dbReference type="InterPro" id="IPR029058">
    <property type="entry name" value="AB_hydrolase_fold"/>
</dbReference>
<protein>
    <submittedName>
        <fullName evidence="2">Alpha/beta hydrolase</fullName>
    </submittedName>
</protein>
<dbReference type="PANTHER" id="PTHR22946">
    <property type="entry name" value="DIENELACTONE HYDROLASE DOMAIN-CONTAINING PROTEIN-RELATED"/>
    <property type="match status" value="1"/>
</dbReference>